<sequence>MTRPGTQDAALAPAQPDTELAGLPTWLYPAGFWVGVALLGVGVLWPDLAAWGVAWVGLVPVLAALWVAVAGWKIDRRLSLAALLALAGLVLVVIVKNFIPKG</sequence>
<reference evidence="3" key="1">
    <citation type="submission" date="2016-10" db="EMBL/GenBank/DDBJ databases">
        <authorList>
            <person name="Varghese N."/>
            <person name="Submissions S."/>
        </authorList>
    </citation>
    <scope>NUCLEOTIDE SEQUENCE [LARGE SCALE GENOMIC DNA]</scope>
    <source>
        <strain evidence="3">CGMCC 1.10218</strain>
    </source>
</reference>
<keyword evidence="1" id="KW-0472">Membrane</keyword>
<dbReference type="OrthoDB" id="72996at2"/>
<feature type="transmembrane region" description="Helical" evidence="1">
    <location>
        <begin position="52"/>
        <end position="72"/>
    </location>
</feature>
<keyword evidence="1" id="KW-1133">Transmembrane helix</keyword>
<dbReference type="RefSeq" id="WP_092263384.1">
    <property type="nucleotide sequence ID" value="NZ_FNZA01000002.1"/>
</dbReference>
<feature type="transmembrane region" description="Helical" evidence="1">
    <location>
        <begin position="26"/>
        <end position="45"/>
    </location>
</feature>
<dbReference type="EMBL" id="FNZA01000002">
    <property type="protein sequence ID" value="SEI89087.1"/>
    <property type="molecule type" value="Genomic_DNA"/>
</dbReference>
<organism evidence="2 3">
    <name type="scientific">Deinococcus reticulitermitis</name>
    <dbReference type="NCBI Taxonomy" id="856736"/>
    <lineage>
        <taxon>Bacteria</taxon>
        <taxon>Thermotogati</taxon>
        <taxon>Deinococcota</taxon>
        <taxon>Deinococci</taxon>
        <taxon>Deinococcales</taxon>
        <taxon>Deinococcaceae</taxon>
        <taxon>Deinococcus</taxon>
    </lineage>
</organism>
<keyword evidence="3" id="KW-1185">Reference proteome</keyword>
<dbReference type="STRING" id="856736.SAMN04488058_102147"/>
<gene>
    <name evidence="2" type="ORF">SAMN04488058_102147</name>
</gene>
<name>A0A1H6UH50_9DEIO</name>
<keyword evidence="1" id="KW-0812">Transmembrane</keyword>
<evidence type="ECO:0000313" key="3">
    <source>
        <dbReference type="Proteomes" id="UP000199223"/>
    </source>
</evidence>
<proteinExistence type="predicted"/>
<evidence type="ECO:0000313" key="2">
    <source>
        <dbReference type="EMBL" id="SEI89087.1"/>
    </source>
</evidence>
<dbReference type="AlphaFoldDB" id="A0A1H6UH50"/>
<protein>
    <submittedName>
        <fullName evidence="2">Uncharacterized protein</fullName>
    </submittedName>
</protein>
<feature type="transmembrane region" description="Helical" evidence="1">
    <location>
        <begin position="78"/>
        <end position="99"/>
    </location>
</feature>
<evidence type="ECO:0000256" key="1">
    <source>
        <dbReference type="SAM" id="Phobius"/>
    </source>
</evidence>
<accession>A0A1H6UH50</accession>
<dbReference type="Proteomes" id="UP000199223">
    <property type="component" value="Unassembled WGS sequence"/>
</dbReference>